<dbReference type="AlphaFoldDB" id="A0A022RB24"/>
<evidence type="ECO:0000256" key="7">
    <source>
        <dbReference type="SAM" id="Phobius"/>
    </source>
</evidence>
<evidence type="ECO:0000256" key="2">
    <source>
        <dbReference type="ARBA" id="ARBA00022692"/>
    </source>
</evidence>
<name>A0A022RB24_ERYGU</name>
<keyword evidence="5 7" id="KW-0472">Membrane</keyword>
<evidence type="ECO:0000313" key="9">
    <source>
        <dbReference type="Proteomes" id="UP000030748"/>
    </source>
</evidence>
<dbReference type="PhylomeDB" id="A0A022RB24"/>
<evidence type="ECO:0000256" key="6">
    <source>
        <dbReference type="ARBA" id="ARBA00029467"/>
    </source>
</evidence>
<comment type="similarity">
    <text evidence="6">Belongs to the DESIGUAL family.</text>
</comment>
<sequence>APAGEVVSGKGVVICKYPSDPSVVLGYISTALLAAASFAGYRSLFYPYKGKSVPQSAFFASHWCLSYFSVALFTSVFAAIFLIWPTVQGHIHHTKNVHTDLLFECPTAKTGFLGGGAFASLNSSLFWLVCLMLATNVREDYLDDAEKNEII</sequence>
<feature type="transmembrane region" description="Helical" evidence="7">
    <location>
        <begin position="57"/>
        <end position="84"/>
    </location>
</feature>
<dbReference type="STRING" id="4155.A0A022RB24"/>
<dbReference type="Proteomes" id="UP000030748">
    <property type="component" value="Unassembled WGS sequence"/>
</dbReference>
<dbReference type="InterPro" id="IPR052222">
    <property type="entry name" value="DESIGUAL"/>
</dbReference>
<feature type="transmembrane region" description="Helical" evidence="7">
    <location>
        <begin position="112"/>
        <end position="134"/>
    </location>
</feature>
<proteinExistence type="inferred from homology"/>
<feature type="non-terminal residue" evidence="8">
    <location>
        <position position="1"/>
    </location>
</feature>
<evidence type="ECO:0000256" key="5">
    <source>
        <dbReference type="ARBA" id="ARBA00023136"/>
    </source>
</evidence>
<evidence type="ECO:0000256" key="1">
    <source>
        <dbReference type="ARBA" id="ARBA00004127"/>
    </source>
</evidence>
<accession>A0A022RB24</accession>
<evidence type="ECO:0000256" key="4">
    <source>
        <dbReference type="ARBA" id="ARBA00022989"/>
    </source>
</evidence>
<reference evidence="8 9" key="1">
    <citation type="journal article" date="2013" name="Proc. Natl. Acad. Sci. U.S.A.">
        <title>Fine-scale variation in meiotic recombination in Mimulus inferred from population shotgun sequencing.</title>
        <authorList>
            <person name="Hellsten U."/>
            <person name="Wright K.M."/>
            <person name="Jenkins J."/>
            <person name="Shu S."/>
            <person name="Yuan Y."/>
            <person name="Wessler S.R."/>
            <person name="Schmutz J."/>
            <person name="Willis J.H."/>
            <person name="Rokhsar D.S."/>
        </authorList>
    </citation>
    <scope>NUCLEOTIDE SEQUENCE [LARGE SCALE GENOMIC DNA]</scope>
    <source>
        <strain evidence="9">cv. DUN x IM62</strain>
    </source>
</reference>
<gene>
    <name evidence="8" type="ORF">MIMGU_mgv1a0147491mg</name>
</gene>
<dbReference type="EMBL" id="KI630517">
    <property type="protein sequence ID" value="EYU37426.1"/>
    <property type="molecule type" value="Genomic_DNA"/>
</dbReference>
<dbReference type="PANTHER" id="PTHR31769">
    <property type="entry name" value="OS07G0462200 PROTEIN-RELATED"/>
    <property type="match status" value="1"/>
</dbReference>
<dbReference type="eggNOG" id="ENOG502QVU8">
    <property type="taxonomic scope" value="Eukaryota"/>
</dbReference>
<evidence type="ECO:0000313" key="8">
    <source>
        <dbReference type="EMBL" id="EYU37426.1"/>
    </source>
</evidence>
<keyword evidence="2 7" id="KW-0812">Transmembrane</keyword>
<keyword evidence="4 7" id="KW-1133">Transmembrane helix</keyword>
<dbReference type="GO" id="GO:0012505">
    <property type="term" value="C:endomembrane system"/>
    <property type="evidence" value="ECO:0007669"/>
    <property type="project" value="UniProtKB-SubCell"/>
</dbReference>
<feature type="transmembrane region" description="Helical" evidence="7">
    <location>
        <begin position="24"/>
        <end position="45"/>
    </location>
</feature>
<evidence type="ECO:0008006" key="10">
    <source>
        <dbReference type="Google" id="ProtNLM"/>
    </source>
</evidence>
<dbReference type="Pfam" id="PF06749">
    <property type="entry name" value="DUF1218"/>
    <property type="match status" value="1"/>
</dbReference>
<evidence type="ECO:0000256" key="3">
    <source>
        <dbReference type="ARBA" id="ARBA00022729"/>
    </source>
</evidence>
<keyword evidence="3" id="KW-0732">Signal</keyword>
<comment type="subcellular location">
    <subcellularLocation>
        <location evidence="1">Endomembrane system</location>
        <topology evidence="1">Multi-pass membrane protein</topology>
    </subcellularLocation>
</comment>
<protein>
    <recommendedName>
        <fullName evidence="10">CASP-like protein</fullName>
    </recommendedName>
</protein>
<keyword evidence="9" id="KW-1185">Reference proteome</keyword>
<organism evidence="8 9">
    <name type="scientific">Erythranthe guttata</name>
    <name type="common">Yellow monkey flower</name>
    <name type="synonym">Mimulus guttatus</name>
    <dbReference type="NCBI Taxonomy" id="4155"/>
    <lineage>
        <taxon>Eukaryota</taxon>
        <taxon>Viridiplantae</taxon>
        <taxon>Streptophyta</taxon>
        <taxon>Embryophyta</taxon>
        <taxon>Tracheophyta</taxon>
        <taxon>Spermatophyta</taxon>
        <taxon>Magnoliopsida</taxon>
        <taxon>eudicotyledons</taxon>
        <taxon>Gunneridae</taxon>
        <taxon>Pentapetalae</taxon>
        <taxon>asterids</taxon>
        <taxon>lamiids</taxon>
        <taxon>Lamiales</taxon>
        <taxon>Phrymaceae</taxon>
        <taxon>Erythranthe</taxon>
    </lineage>
</organism>
<dbReference type="InterPro" id="IPR009606">
    <property type="entry name" value="DEAL/Modifying_wall_lignin1/2"/>
</dbReference>